<dbReference type="STRING" id="94208.A0A2S4KSC1"/>
<evidence type="ECO:0000313" key="3">
    <source>
        <dbReference type="EMBL" id="POR33076.1"/>
    </source>
</evidence>
<feature type="domain" description="Ribosome maturation protein SDO1/SBDS N-terminal" evidence="2">
    <location>
        <begin position="8"/>
        <end position="98"/>
    </location>
</feature>
<sequence length="114" mass="12838">MTRGETIQSKVHFKGQNDDFLIFLDDVETYKKWKSDKSIPLAHFISSFRIFHTHKQGVQGTLDAAAKGTLASEFGTENEDEVIKKILEDGTMQTTEMPARQGVTNESMSSMKSH</sequence>
<dbReference type="AlphaFoldDB" id="A0A2S4KSC1"/>
<evidence type="ECO:0000256" key="1">
    <source>
        <dbReference type="SAM" id="MobiDB-lite"/>
    </source>
</evidence>
<feature type="compositionally biased region" description="Polar residues" evidence="1">
    <location>
        <begin position="91"/>
        <end position="114"/>
    </location>
</feature>
<dbReference type="InterPro" id="IPR019783">
    <property type="entry name" value="SDO1/SBDS_N"/>
</dbReference>
<dbReference type="InterPro" id="IPR036786">
    <property type="entry name" value="Ribosome_mat_SBDS_N_sf"/>
</dbReference>
<gene>
    <name evidence="3" type="ORF">TPAR_06726</name>
</gene>
<feature type="region of interest" description="Disordered" evidence="1">
    <location>
        <begin position="89"/>
        <end position="114"/>
    </location>
</feature>
<keyword evidence="4" id="KW-1185">Reference proteome</keyword>
<dbReference type="Proteomes" id="UP000237481">
    <property type="component" value="Unassembled WGS sequence"/>
</dbReference>
<dbReference type="Pfam" id="PF01172">
    <property type="entry name" value="SBDS_N"/>
    <property type="match status" value="1"/>
</dbReference>
<evidence type="ECO:0000313" key="4">
    <source>
        <dbReference type="Proteomes" id="UP000237481"/>
    </source>
</evidence>
<accession>A0A2S4KSC1</accession>
<comment type="caution">
    <text evidence="3">The sequence shown here is derived from an EMBL/GenBank/DDBJ whole genome shotgun (WGS) entry which is preliminary data.</text>
</comment>
<name>A0A2S4KSC1_9HYPO</name>
<evidence type="ECO:0000259" key="2">
    <source>
        <dbReference type="Pfam" id="PF01172"/>
    </source>
</evidence>
<dbReference type="SUPFAM" id="SSF89895">
    <property type="entry name" value="FYSH domain"/>
    <property type="match status" value="1"/>
</dbReference>
<dbReference type="Gene3D" id="3.30.1250.10">
    <property type="entry name" value="Ribosome maturation protein SBDS, N-terminal domain"/>
    <property type="match status" value="1"/>
</dbReference>
<organism evidence="3 4">
    <name type="scientific">Tolypocladium paradoxum</name>
    <dbReference type="NCBI Taxonomy" id="94208"/>
    <lineage>
        <taxon>Eukaryota</taxon>
        <taxon>Fungi</taxon>
        <taxon>Dikarya</taxon>
        <taxon>Ascomycota</taxon>
        <taxon>Pezizomycotina</taxon>
        <taxon>Sordariomycetes</taxon>
        <taxon>Hypocreomycetidae</taxon>
        <taxon>Hypocreales</taxon>
        <taxon>Ophiocordycipitaceae</taxon>
        <taxon>Tolypocladium</taxon>
    </lineage>
</organism>
<proteinExistence type="predicted"/>
<reference evidence="3 4" key="1">
    <citation type="submission" date="2018-01" db="EMBL/GenBank/DDBJ databases">
        <title>Harnessing the power of phylogenomics to disentangle the directionality and signatures of interkingdom host jumping in the parasitic fungal genus Tolypocladium.</title>
        <authorList>
            <person name="Quandt C.A."/>
            <person name="Patterson W."/>
            <person name="Spatafora J.W."/>
        </authorList>
    </citation>
    <scope>NUCLEOTIDE SEQUENCE [LARGE SCALE GENOMIC DNA]</scope>
    <source>
        <strain evidence="3 4">NRBC 100945</strain>
    </source>
</reference>
<dbReference type="OrthoDB" id="2567806at2759"/>
<dbReference type="EMBL" id="PKSG01000749">
    <property type="protein sequence ID" value="POR33076.1"/>
    <property type="molecule type" value="Genomic_DNA"/>
</dbReference>
<protein>
    <submittedName>
        <fullName evidence="3">SDO1-like protein C21C3.19</fullName>
    </submittedName>
</protein>